<accession>A0A1H8E6M2</accession>
<evidence type="ECO:0000259" key="3">
    <source>
        <dbReference type="Pfam" id="PF25166"/>
    </source>
</evidence>
<feature type="domain" description="Competence protein CoiA nuclease-like" evidence="1">
    <location>
        <begin position="68"/>
        <end position="222"/>
    </location>
</feature>
<organism evidence="4 5">
    <name type="scientific">Mesobacillus persicus</name>
    <dbReference type="NCBI Taxonomy" id="930146"/>
    <lineage>
        <taxon>Bacteria</taxon>
        <taxon>Bacillati</taxon>
        <taxon>Bacillota</taxon>
        <taxon>Bacilli</taxon>
        <taxon>Bacillales</taxon>
        <taxon>Bacillaceae</taxon>
        <taxon>Mesobacillus</taxon>
    </lineage>
</organism>
<gene>
    <name evidence="4" type="ORF">SAMN05192533_109183</name>
</gene>
<protein>
    <submittedName>
        <fullName evidence="4">Competence protein CoiA-like family, contains a predicted nuclease domain</fullName>
    </submittedName>
</protein>
<dbReference type="STRING" id="930146.SAMN05192533_109183"/>
<dbReference type="Pfam" id="PF25166">
    <property type="entry name" value="CoiA_C"/>
    <property type="match status" value="1"/>
</dbReference>
<feature type="domain" description="Competence protein CoiA C-terminal" evidence="3">
    <location>
        <begin position="233"/>
        <end position="375"/>
    </location>
</feature>
<proteinExistence type="predicted"/>
<evidence type="ECO:0000259" key="2">
    <source>
        <dbReference type="Pfam" id="PF25164"/>
    </source>
</evidence>
<dbReference type="InterPro" id="IPR057252">
    <property type="entry name" value="CoiA_C"/>
</dbReference>
<dbReference type="Pfam" id="PF25164">
    <property type="entry name" value="CoiA_N"/>
    <property type="match status" value="1"/>
</dbReference>
<evidence type="ECO:0000259" key="1">
    <source>
        <dbReference type="Pfam" id="PF06054"/>
    </source>
</evidence>
<dbReference type="InterPro" id="IPR010330">
    <property type="entry name" value="CoiA_nuc"/>
</dbReference>
<keyword evidence="5" id="KW-1185">Reference proteome</keyword>
<dbReference type="AlphaFoldDB" id="A0A1H8E6M2"/>
<dbReference type="RefSeq" id="WP_090746751.1">
    <property type="nucleotide sequence ID" value="NZ_FOBW01000009.1"/>
</dbReference>
<reference evidence="5" key="1">
    <citation type="submission" date="2016-10" db="EMBL/GenBank/DDBJ databases">
        <authorList>
            <person name="Varghese N."/>
            <person name="Submissions S."/>
        </authorList>
    </citation>
    <scope>NUCLEOTIDE SEQUENCE [LARGE SCALE GENOMIC DNA]</scope>
    <source>
        <strain evidence="5">B48,IBRC-M 10115,DSM 25386,CECT 8001</strain>
    </source>
</reference>
<sequence length="398" mass="46178">MFIAQRKNGEKISLAERWDKKVLDEYRRKEAFFCPICDGAVTLKLGSKRIWHFAHQKEASCLQGYERESDYHLLGKLQVYQWLKGLGVDAELEKFIPECGQRADISFEWDHKRFAIEFQCSPINQELFKKRTEGYKKNGVSPIWLLGGNQINRIGSNVLSLNHFQYLFLQQGNTGWGISAYCPDSRNFIFINHAIPISTRKVAAALSLIPRNQVQLHELLKPPASKFQFIPIWIHELQKFKRGYFIHPGPPQRAFLTELYTKRFNLQTLPPELGLPVPSAPFIETPPLIWQTYLFLDIFRHLKKGNTFSTSNISTAFTLRLRSQQNTIREFPLGFTGHYLDAVEEYLDLLVKTSNLIKISSNTFAMNRPLTVSTTVDQQIQSENMFYNKHQDVITKQF</sequence>
<evidence type="ECO:0000313" key="5">
    <source>
        <dbReference type="Proteomes" id="UP000198553"/>
    </source>
</evidence>
<feature type="domain" description="Competence protein CoiA-like N-terminal" evidence="2">
    <location>
        <begin position="16"/>
        <end position="61"/>
    </location>
</feature>
<dbReference type="InterPro" id="IPR057253">
    <property type="entry name" value="CoiA-like_N"/>
</dbReference>
<evidence type="ECO:0000313" key="4">
    <source>
        <dbReference type="EMBL" id="SEN15231.1"/>
    </source>
</evidence>
<dbReference type="Pfam" id="PF06054">
    <property type="entry name" value="CoiA_nuc"/>
    <property type="match status" value="1"/>
</dbReference>
<dbReference type="PIRSF" id="PIRSF007487">
    <property type="entry name" value="Competence-induced_CoiA_bac"/>
    <property type="match status" value="1"/>
</dbReference>
<dbReference type="EMBL" id="FOBW01000009">
    <property type="protein sequence ID" value="SEN15231.1"/>
    <property type="molecule type" value="Genomic_DNA"/>
</dbReference>
<dbReference type="InterPro" id="IPR021176">
    <property type="entry name" value="Competence-induced_CoiA"/>
</dbReference>
<dbReference type="Proteomes" id="UP000198553">
    <property type="component" value="Unassembled WGS sequence"/>
</dbReference>
<dbReference type="OrthoDB" id="3784230at2"/>
<name>A0A1H8E6M2_9BACI</name>